<dbReference type="EMBL" id="PDBW01000001">
    <property type="protein sequence ID" value="PFH03976.1"/>
    <property type="molecule type" value="Genomic_DNA"/>
</dbReference>
<evidence type="ECO:0000313" key="2">
    <source>
        <dbReference type="Proteomes" id="UP000223596"/>
    </source>
</evidence>
<evidence type="ECO:0000313" key="1">
    <source>
        <dbReference type="EMBL" id="PFH03976.1"/>
    </source>
</evidence>
<sequence>MIDLIKLEITRTKFIKIYLPCEKKNIKPFDIISIKYLKDQIEYDLYVDDFATEAIQILKNLLKKALNFDLQIQRKYIDKGIGYYYNIYANELWTTDDENVIQSLVDPSQNFSLWSTPTHIGIETFMYNIDDKIYIEISPIYKWNCDYPENESKYETFDNFLNNYKPIDIVSIDRSVAVRWLDFCCDMIKIFKENDKKYLKEDNTN</sequence>
<accession>A0AB36TKQ8</accession>
<dbReference type="RefSeq" id="WP_003519531.1">
    <property type="nucleotide sequence ID" value="NZ_CP013828.1"/>
</dbReference>
<name>A0AB36TKQ8_ACETH</name>
<protein>
    <submittedName>
        <fullName evidence="1">Uncharacterized protein</fullName>
    </submittedName>
</protein>
<comment type="caution">
    <text evidence="1">The sequence shown here is derived from an EMBL/GenBank/DDBJ whole genome shotgun (WGS) entry which is preliminary data.</text>
</comment>
<dbReference type="AlphaFoldDB" id="A0AB36TKQ8"/>
<proteinExistence type="predicted"/>
<reference evidence="1 2" key="1">
    <citation type="submission" date="2017-09" db="EMBL/GenBank/DDBJ databases">
        <title>Evaluation of Pacific Biosciences Sequencing Technology to Finishing C. thermocellum Genome Sequences.</title>
        <authorList>
            <person name="Brown S."/>
        </authorList>
    </citation>
    <scope>NUCLEOTIDE SEQUENCE [LARGE SCALE GENOMIC DNA]</scope>
    <source>
        <strain evidence="1 2">AD2</strain>
    </source>
</reference>
<gene>
    <name evidence="1" type="ORF">M972_112795</name>
</gene>
<dbReference type="Proteomes" id="UP000223596">
    <property type="component" value="Unassembled WGS sequence"/>
</dbReference>
<organism evidence="1 2">
    <name type="scientific">Acetivibrio thermocellus AD2</name>
    <dbReference type="NCBI Taxonomy" id="1138384"/>
    <lineage>
        <taxon>Bacteria</taxon>
        <taxon>Bacillati</taxon>
        <taxon>Bacillota</taxon>
        <taxon>Clostridia</taxon>
        <taxon>Eubacteriales</taxon>
        <taxon>Oscillospiraceae</taxon>
        <taxon>Acetivibrio</taxon>
    </lineage>
</organism>